<name>E3MXM8_CAERE</name>
<evidence type="ECO:0000259" key="1">
    <source>
        <dbReference type="PROSITE" id="PS50181"/>
    </source>
</evidence>
<keyword evidence="3" id="KW-1185">Reference proteome</keyword>
<dbReference type="Proteomes" id="UP000008281">
    <property type="component" value="Unassembled WGS sequence"/>
</dbReference>
<dbReference type="InParanoid" id="E3MXM8"/>
<dbReference type="EMBL" id="DS268492">
    <property type="protein sequence ID" value="EFP11686.1"/>
    <property type="molecule type" value="Genomic_DNA"/>
</dbReference>
<evidence type="ECO:0000313" key="2">
    <source>
        <dbReference type="EMBL" id="EFP11686.1"/>
    </source>
</evidence>
<protein>
    <recommendedName>
        <fullName evidence="1">F-box domain-containing protein</fullName>
    </recommendedName>
</protein>
<dbReference type="SUPFAM" id="SSF81383">
    <property type="entry name" value="F-box domain"/>
    <property type="match status" value="1"/>
</dbReference>
<feature type="domain" description="F-box" evidence="1">
    <location>
        <begin position="4"/>
        <end position="50"/>
    </location>
</feature>
<evidence type="ECO:0000313" key="3">
    <source>
        <dbReference type="Proteomes" id="UP000008281"/>
    </source>
</evidence>
<dbReference type="InterPro" id="IPR001810">
    <property type="entry name" value="F-box_dom"/>
</dbReference>
<dbReference type="InterPro" id="IPR036047">
    <property type="entry name" value="F-box-like_dom_sf"/>
</dbReference>
<accession>E3MXM8</accession>
<dbReference type="HOGENOM" id="CLU_170562_0_0_1"/>
<reference evidence="2" key="1">
    <citation type="submission" date="2007-07" db="EMBL/GenBank/DDBJ databases">
        <title>PCAP assembly of the Caenorhabditis remanei genome.</title>
        <authorList>
            <consortium name="The Caenorhabditis remanei Sequencing Consortium"/>
            <person name="Wilson R.K."/>
        </authorList>
    </citation>
    <scope>NUCLEOTIDE SEQUENCE [LARGE SCALE GENOMIC DNA]</scope>
    <source>
        <strain evidence="2">PB4641</strain>
    </source>
</reference>
<dbReference type="Pfam" id="PF00646">
    <property type="entry name" value="F-box"/>
    <property type="match status" value="1"/>
</dbReference>
<proteinExistence type="predicted"/>
<dbReference type="PROSITE" id="PS50181">
    <property type="entry name" value="FBOX"/>
    <property type="match status" value="1"/>
</dbReference>
<sequence>MSSPFPLLRLPRLVLLDVFKSLSIGEKINLSLCSKKIFTLINNGRLYSKKVIVDLDMTFLNIEVHSENKKDRIQIFNCSGMVINNDWDIQQHRFEGHNVPVDPSERKTKINN</sequence>
<organism evidence="3">
    <name type="scientific">Caenorhabditis remanei</name>
    <name type="common">Caenorhabditis vulgaris</name>
    <dbReference type="NCBI Taxonomy" id="31234"/>
    <lineage>
        <taxon>Eukaryota</taxon>
        <taxon>Metazoa</taxon>
        <taxon>Ecdysozoa</taxon>
        <taxon>Nematoda</taxon>
        <taxon>Chromadorea</taxon>
        <taxon>Rhabditida</taxon>
        <taxon>Rhabditina</taxon>
        <taxon>Rhabditomorpha</taxon>
        <taxon>Rhabditoidea</taxon>
        <taxon>Rhabditidae</taxon>
        <taxon>Peloderinae</taxon>
        <taxon>Caenorhabditis</taxon>
    </lineage>
</organism>
<dbReference type="AlphaFoldDB" id="E3MXM8"/>
<gene>
    <name evidence="2" type="ORF">CRE_27731</name>
</gene>